<dbReference type="InParanoid" id="C5LS04"/>
<dbReference type="Proteomes" id="UP000007800">
    <property type="component" value="Unassembled WGS sequence"/>
</dbReference>
<gene>
    <name evidence="4" type="ORF">Pmar_PMAR018359</name>
</gene>
<dbReference type="InterPro" id="IPR001680">
    <property type="entry name" value="WD40_rpt"/>
</dbReference>
<feature type="region of interest" description="Disordered" evidence="3">
    <location>
        <begin position="519"/>
        <end position="572"/>
    </location>
</feature>
<proteinExistence type="predicted"/>
<reference evidence="4 5" key="1">
    <citation type="submission" date="2008-07" db="EMBL/GenBank/DDBJ databases">
        <authorList>
            <person name="El-Sayed N."/>
            <person name="Caler E."/>
            <person name="Inman J."/>
            <person name="Amedeo P."/>
            <person name="Hass B."/>
            <person name="Wortman J."/>
        </authorList>
    </citation>
    <scope>NUCLEOTIDE SEQUENCE [LARGE SCALE GENOMIC DNA]</scope>
    <source>
        <strain evidence="5">ATCC 50983 / TXsc</strain>
    </source>
</reference>
<feature type="coiled-coil region" evidence="2">
    <location>
        <begin position="428"/>
        <end position="483"/>
    </location>
</feature>
<name>C5LS04_PERM5</name>
<dbReference type="AlphaFoldDB" id="C5LS04"/>
<dbReference type="InterPro" id="IPR036322">
    <property type="entry name" value="WD40_repeat_dom_sf"/>
</dbReference>
<dbReference type="InterPro" id="IPR015943">
    <property type="entry name" value="WD40/YVTN_repeat-like_dom_sf"/>
</dbReference>
<dbReference type="RefSeq" id="XP_002767758.1">
    <property type="nucleotide sequence ID" value="XM_002767712.1"/>
</dbReference>
<dbReference type="Gene3D" id="2.130.10.10">
    <property type="entry name" value="YVTN repeat-like/Quinoprotein amine dehydrogenase"/>
    <property type="match status" value="1"/>
</dbReference>
<evidence type="ECO:0000313" key="5">
    <source>
        <dbReference type="Proteomes" id="UP000007800"/>
    </source>
</evidence>
<dbReference type="PANTHER" id="PTHR32215">
    <property type="entry name" value="CILIA- AND FLAGELLA-ASSOCIATED PROTEIN 57"/>
    <property type="match status" value="1"/>
</dbReference>
<evidence type="ECO:0000256" key="1">
    <source>
        <dbReference type="PROSITE-ProRule" id="PRU00221"/>
    </source>
</evidence>
<sequence>MKDAAWGVDRTAQVRFWNFRDRRCELEQYFMEDAFSIALHPSGLQALIGFIDRLRLMDVLRDELKTYRDFPHIKSCRECRFSNGGHMFAAACGNSIEVYKTYTCELLYHLKGHNNKVRTISWNWDDSRLVSGGLDGAVYEYNIVAGGQRISDWVNKTLLVSSTAVWTEMSTETEKGPLMFGLPVTRVYVVGNTKSIREVYCSQLQNTIGEESPCEENGCADSVNLGQICVGASRGGAIRCYRLPSSEDDPAGDDPASSDSNANANFLEYPCHFGEVTRMAISDDERLLFTCGEDGCVYVFDIWDKSRLPVADGLDGMSEAAYEERNMPYSDEVLVTKAGLEEQRHLRKDLKRQVDELTTQSDYQLRQREVYHAERIAEMEAKFQEALKLKKEKYGGGVENNRRLISSLILDHRIEELKEEVGPRSEEIAEVRKQISDMDHEMEEQHKQSKNLMEDIEVMRGKQKELQREVVDYRQRLSDLRRVSNAFKTDLYHTTQHILDPEKLKESFLGMARKYIELPPAKEPVEKEKGGDEEGSGDQEEEDTEEEEESEDEEVAMEKRPHTKKGIHTEHQCQKAALEARVNNMKMKLQKDAEARRKDNSRIMAENMGLLTEIGDLRKELQALKIERSERKLSITRQGPLKGIPTCIRLSS</sequence>
<organism evidence="5">
    <name type="scientific">Perkinsus marinus (strain ATCC 50983 / TXsc)</name>
    <dbReference type="NCBI Taxonomy" id="423536"/>
    <lineage>
        <taxon>Eukaryota</taxon>
        <taxon>Sar</taxon>
        <taxon>Alveolata</taxon>
        <taxon>Perkinsozoa</taxon>
        <taxon>Perkinsea</taxon>
        <taxon>Perkinsida</taxon>
        <taxon>Perkinsidae</taxon>
        <taxon>Perkinsus</taxon>
    </lineage>
</organism>
<dbReference type="PROSITE" id="PS50294">
    <property type="entry name" value="WD_REPEATS_REGION"/>
    <property type="match status" value="1"/>
</dbReference>
<evidence type="ECO:0000256" key="2">
    <source>
        <dbReference type="SAM" id="Coils"/>
    </source>
</evidence>
<keyword evidence="2" id="KW-0175">Coiled coil</keyword>
<dbReference type="EMBL" id="GG685006">
    <property type="protein sequence ID" value="EER00476.1"/>
    <property type="molecule type" value="Genomic_DNA"/>
</dbReference>
<accession>C5LS04</accession>
<evidence type="ECO:0000313" key="4">
    <source>
        <dbReference type="EMBL" id="EER00476.1"/>
    </source>
</evidence>
<dbReference type="GeneID" id="9043550"/>
<dbReference type="Pfam" id="PF00400">
    <property type="entry name" value="WD40"/>
    <property type="match status" value="2"/>
</dbReference>
<dbReference type="OrthoDB" id="47276at2759"/>
<dbReference type="SMART" id="SM00320">
    <property type="entry name" value="WD40"/>
    <property type="match status" value="3"/>
</dbReference>
<dbReference type="PANTHER" id="PTHR32215:SF0">
    <property type="entry name" value="CILIA- AND FLAGELLA-ASSOCIATED PROTEIN 57"/>
    <property type="match status" value="1"/>
</dbReference>
<evidence type="ECO:0000256" key="3">
    <source>
        <dbReference type="SAM" id="MobiDB-lite"/>
    </source>
</evidence>
<feature type="compositionally biased region" description="Acidic residues" evidence="3">
    <location>
        <begin position="533"/>
        <end position="555"/>
    </location>
</feature>
<protein>
    <submittedName>
        <fullName evidence="4">Uncharacterized protein</fullName>
    </submittedName>
</protein>
<dbReference type="PROSITE" id="PS50082">
    <property type="entry name" value="WD_REPEATS_2"/>
    <property type="match status" value="1"/>
</dbReference>
<dbReference type="InterPro" id="IPR052993">
    <property type="entry name" value="CFA-57"/>
</dbReference>
<dbReference type="SUPFAM" id="SSF50978">
    <property type="entry name" value="WD40 repeat-like"/>
    <property type="match status" value="1"/>
</dbReference>
<keyword evidence="5" id="KW-1185">Reference proteome</keyword>
<keyword evidence="1" id="KW-0853">WD repeat</keyword>
<feature type="repeat" description="WD" evidence="1">
    <location>
        <begin position="110"/>
        <end position="143"/>
    </location>
</feature>
<feature type="compositionally biased region" description="Basic and acidic residues" evidence="3">
    <location>
        <begin position="523"/>
        <end position="532"/>
    </location>
</feature>